<feature type="compositionally biased region" description="Polar residues" evidence="3">
    <location>
        <begin position="13"/>
        <end position="22"/>
    </location>
</feature>
<dbReference type="RefSeq" id="XP_038781618.1">
    <property type="nucleotide sequence ID" value="XM_038935614.1"/>
</dbReference>
<reference evidence="5" key="2">
    <citation type="submission" date="2020-08" db="EMBL/GenBank/DDBJ databases">
        <title>Draft Genome Sequence of Cumin Blight Pathogen Alternaria burnsii.</title>
        <authorList>
            <person name="Feng Z."/>
        </authorList>
    </citation>
    <scope>NUCLEOTIDE SEQUENCE</scope>
    <source>
        <strain evidence="5">CBS107.38</strain>
    </source>
</reference>
<accession>A0A8H7EAD0</accession>
<reference evidence="5" key="1">
    <citation type="submission" date="2020-01" db="EMBL/GenBank/DDBJ databases">
        <authorList>
            <person name="Feng Z.H.Z."/>
        </authorList>
    </citation>
    <scope>NUCLEOTIDE SEQUENCE</scope>
    <source>
        <strain evidence="5">CBS107.38</strain>
    </source>
</reference>
<keyword evidence="2" id="KW-0539">Nucleus</keyword>
<feature type="compositionally biased region" description="Low complexity" evidence="3">
    <location>
        <begin position="482"/>
        <end position="493"/>
    </location>
</feature>
<feature type="domain" description="BHLH" evidence="4">
    <location>
        <begin position="355"/>
        <end position="406"/>
    </location>
</feature>
<feature type="compositionally biased region" description="Polar residues" evidence="3">
    <location>
        <begin position="33"/>
        <end position="47"/>
    </location>
</feature>
<dbReference type="InterPro" id="IPR036638">
    <property type="entry name" value="HLH_DNA-bd_sf"/>
</dbReference>
<sequence>MDSVSQRPLPHSNMPQSNAIQGQQSLPPLSQLTNRLPTSEHSPAQPRQHTEAGEVRDSGHWSIAPSKHSSNVSQHMGLQLQTLLNPSDDSTSRNSVPETPSSVRYPSGYSQPSQHGGLPSLSQPYDNSRQSIDAGSSQFDSRRSSVDSRVNVGMGHLTIHHPQSPYDSQNASRASLVQDLQQQRGITNPVTRPNGTSPLSPHRAGPRASNPPRRAPVINPNPRSVSGMPDPMAAAPTKGFAWAFPADDFDHEEKRTSSSGESSVDRSNVPSRQGSFATSINSSIYTTDSKLPPGQQRLDDGMHSHPCFTSAVLISIDVPSTHHHSMQHRSVTSLQAIDPTNPLAPGSGSYSRTPELRVSHKMAERKRRSEMKTLFDDLNGILPNSPGSKSSKWEILTKAIEYVQNLTRAHQTAREELLRLRPEAEYYRRAQEENELLRAELNAVWNALRRADPSNTHVYGSMTGQFAQGLPTAPAPGNNVLPPLQQQQQQQGLPQPPPPPPPSQAQWAPPPHAGAMSSAMQGVEFGGMRPYEHSHR</sequence>
<feature type="compositionally biased region" description="Basic and acidic residues" evidence="3">
    <location>
        <begin position="48"/>
        <end position="59"/>
    </location>
</feature>
<dbReference type="Pfam" id="PF00010">
    <property type="entry name" value="HLH"/>
    <property type="match status" value="1"/>
</dbReference>
<evidence type="ECO:0000313" key="6">
    <source>
        <dbReference type="Proteomes" id="UP000596902"/>
    </source>
</evidence>
<organism evidence="5 6">
    <name type="scientific">Alternaria burnsii</name>
    <dbReference type="NCBI Taxonomy" id="1187904"/>
    <lineage>
        <taxon>Eukaryota</taxon>
        <taxon>Fungi</taxon>
        <taxon>Dikarya</taxon>
        <taxon>Ascomycota</taxon>
        <taxon>Pezizomycotina</taxon>
        <taxon>Dothideomycetes</taxon>
        <taxon>Pleosporomycetidae</taxon>
        <taxon>Pleosporales</taxon>
        <taxon>Pleosporineae</taxon>
        <taxon>Pleosporaceae</taxon>
        <taxon>Alternaria</taxon>
        <taxon>Alternaria sect. Alternaria</taxon>
    </lineage>
</organism>
<dbReference type="GeneID" id="62208792"/>
<comment type="caution">
    <text evidence="5">The sequence shown here is derived from an EMBL/GenBank/DDBJ whole genome shotgun (WGS) entry which is preliminary data.</text>
</comment>
<feature type="compositionally biased region" description="Pro residues" evidence="3">
    <location>
        <begin position="494"/>
        <end position="512"/>
    </location>
</feature>
<dbReference type="AlphaFoldDB" id="A0A8H7EAD0"/>
<name>A0A8H7EAD0_9PLEO</name>
<feature type="compositionally biased region" description="Polar residues" evidence="3">
    <location>
        <begin position="67"/>
        <end position="135"/>
    </location>
</feature>
<feature type="region of interest" description="Disordered" evidence="3">
    <location>
        <begin position="1"/>
        <end position="233"/>
    </location>
</feature>
<feature type="compositionally biased region" description="Polar residues" evidence="3">
    <location>
        <begin position="165"/>
        <end position="199"/>
    </location>
</feature>
<evidence type="ECO:0000256" key="2">
    <source>
        <dbReference type="ARBA" id="ARBA00023242"/>
    </source>
</evidence>
<feature type="region of interest" description="Disordered" evidence="3">
    <location>
        <begin position="251"/>
        <end position="303"/>
    </location>
</feature>
<dbReference type="GO" id="GO:0090575">
    <property type="term" value="C:RNA polymerase II transcription regulator complex"/>
    <property type="evidence" value="ECO:0007669"/>
    <property type="project" value="TreeGrafter"/>
</dbReference>
<keyword evidence="1" id="KW-0238">DNA-binding</keyword>
<protein>
    <recommendedName>
        <fullName evidence="4">BHLH domain-containing protein</fullName>
    </recommendedName>
</protein>
<dbReference type="Proteomes" id="UP000596902">
    <property type="component" value="Unassembled WGS sequence"/>
</dbReference>
<feature type="compositionally biased region" description="Low complexity" evidence="3">
    <location>
        <begin position="23"/>
        <end position="32"/>
    </location>
</feature>
<evidence type="ECO:0000256" key="3">
    <source>
        <dbReference type="SAM" id="MobiDB-lite"/>
    </source>
</evidence>
<dbReference type="GO" id="GO:0046983">
    <property type="term" value="F:protein dimerization activity"/>
    <property type="evidence" value="ECO:0007669"/>
    <property type="project" value="InterPro"/>
</dbReference>
<feature type="region of interest" description="Disordered" evidence="3">
    <location>
        <begin position="337"/>
        <end position="365"/>
    </location>
</feature>
<proteinExistence type="predicted"/>
<dbReference type="EMBL" id="JAAABM010000023">
    <property type="protein sequence ID" value="KAF7671242.1"/>
    <property type="molecule type" value="Genomic_DNA"/>
</dbReference>
<feature type="compositionally biased region" description="Polar residues" evidence="3">
    <location>
        <begin position="257"/>
        <end position="289"/>
    </location>
</feature>
<keyword evidence="6" id="KW-1185">Reference proteome</keyword>
<evidence type="ECO:0000259" key="4">
    <source>
        <dbReference type="PROSITE" id="PS50888"/>
    </source>
</evidence>
<dbReference type="GO" id="GO:0003700">
    <property type="term" value="F:DNA-binding transcription factor activity"/>
    <property type="evidence" value="ECO:0007669"/>
    <property type="project" value="TreeGrafter"/>
</dbReference>
<gene>
    <name evidence="5" type="ORF">GT037_010567</name>
</gene>
<dbReference type="GO" id="GO:0045944">
    <property type="term" value="P:positive regulation of transcription by RNA polymerase II"/>
    <property type="evidence" value="ECO:0007669"/>
    <property type="project" value="TreeGrafter"/>
</dbReference>
<evidence type="ECO:0000313" key="5">
    <source>
        <dbReference type="EMBL" id="KAF7671242.1"/>
    </source>
</evidence>
<evidence type="ECO:0000256" key="1">
    <source>
        <dbReference type="ARBA" id="ARBA00023125"/>
    </source>
</evidence>
<dbReference type="SUPFAM" id="SSF47459">
    <property type="entry name" value="HLH, helix-loop-helix DNA-binding domain"/>
    <property type="match status" value="1"/>
</dbReference>
<dbReference type="InterPro" id="IPR011598">
    <property type="entry name" value="bHLH_dom"/>
</dbReference>
<dbReference type="PANTHER" id="PTHR10328">
    <property type="entry name" value="PROTEIN MAX MYC-ASSOCIATED FACTOR X"/>
    <property type="match status" value="1"/>
</dbReference>
<dbReference type="Gene3D" id="4.10.280.10">
    <property type="entry name" value="Helix-loop-helix DNA-binding domain"/>
    <property type="match status" value="1"/>
</dbReference>
<dbReference type="PANTHER" id="PTHR10328:SF15">
    <property type="entry name" value="BHLH TRANSCRIPTION FACTOR"/>
    <property type="match status" value="1"/>
</dbReference>
<dbReference type="GO" id="GO:0003677">
    <property type="term" value="F:DNA binding"/>
    <property type="evidence" value="ECO:0007669"/>
    <property type="project" value="UniProtKB-KW"/>
</dbReference>
<feature type="region of interest" description="Disordered" evidence="3">
    <location>
        <begin position="465"/>
        <end position="536"/>
    </location>
</feature>
<dbReference type="PROSITE" id="PS50888">
    <property type="entry name" value="BHLH"/>
    <property type="match status" value="1"/>
</dbReference>
<dbReference type="SMART" id="SM00353">
    <property type="entry name" value="HLH"/>
    <property type="match status" value="1"/>
</dbReference>